<keyword evidence="4 11" id="KW-0479">Metal-binding</keyword>
<dbReference type="InterPro" id="IPR007859">
    <property type="entry name" value="ETF-QO/FixX_C"/>
</dbReference>
<dbReference type="Pfam" id="PF21162">
    <property type="entry name" value="ETFQO_UQ-bd"/>
    <property type="match status" value="1"/>
</dbReference>
<sequence length="552" mass="60742">MNNENVVSTDILIIGGGPSGLAASIHLADIIRQKGLNHRILLIEKGGSIGSHILSGAVIKTDVFKRLLPDVDFSEIPFDAKVTSDSTIILSENGSFKLPFHVPYMSNSGNYTASLGQICRYLAQKAEEKGVEIYTGFSVNEILYQDGKVIGAKTIDTGIDHHGNKLENFQPGTRIEAKLTIFAEGTRGPLTKRLIEKYELDKGKNCQIYSLACKELWSVPEGNIKPGEIFHTMGYPLNLKEFGGGFIYGLNGNKVAVGLVVGLEYEDPTFDTHDAFQAWKTTPFVSKFLKGGKLVEYGAKTLTEGGYYSIPKLYTDHALIVGDGAGLVAMPSLKGIHLSIESGMLAAKTAAEALSKNDFSESVLSRYELSIKDSLIYKDMYPVRNFRQGFSKGLVVGSLHFGTQLISGGAGFCGRLKSHPDREATKTLSEFKGVPFKERFKGKLDFDKVLTFDKATNVFYSGVHHDEQQLVHVKVNNPESFQTINIKQYGAPEQFFCSSEVYELHTDKLGHQELRIHAENCMHCRTCDIKTPGDGITWMLPNGGNGPEFQNM</sequence>
<reference evidence="14" key="1">
    <citation type="journal article" date="2020" name="Int. J. Syst. Evol. Microbiol.">
        <title>Aquipluma nitroreducens gen. nov. sp. nov., a novel facultatively anaerobic bacterium isolated from a freshwater lake.</title>
        <authorList>
            <person name="Watanabe M."/>
            <person name="Kojima H."/>
            <person name="Fukui M."/>
        </authorList>
    </citation>
    <scope>NUCLEOTIDE SEQUENCE</scope>
    <source>
        <strain evidence="14">MeG22</strain>
    </source>
</reference>
<dbReference type="SUPFAM" id="SSF51905">
    <property type="entry name" value="FAD/NAD(P)-binding domain"/>
    <property type="match status" value="1"/>
</dbReference>
<evidence type="ECO:0000256" key="4">
    <source>
        <dbReference type="ARBA" id="ARBA00022723"/>
    </source>
</evidence>
<comment type="cofactor">
    <cofactor evidence="1 11">
        <name>FAD</name>
        <dbReference type="ChEBI" id="CHEBI:57692"/>
    </cofactor>
</comment>
<dbReference type="GO" id="GO:0046872">
    <property type="term" value="F:metal ion binding"/>
    <property type="evidence" value="ECO:0007669"/>
    <property type="project" value="UniProtKB-KW"/>
</dbReference>
<dbReference type="InterPro" id="IPR040156">
    <property type="entry name" value="ETF-QO"/>
</dbReference>
<dbReference type="KEGG" id="anf:AQPE_3719"/>
<keyword evidence="8 11" id="KW-0408">Iron</keyword>
<dbReference type="PANTHER" id="PTHR10617">
    <property type="entry name" value="ELECTRON TRANSFER FLAVOPROTEIN-UBIQUINONE OXIDOREDUCTASE"/>
    <property type="match status" value="1"/>
</dbReference>
<keyword evidence="7 11" id="KW-0560">Oxidoreductase</keyword>
<dbReference type="Gene3D" id="3.30.70.20">
    <property type="match status" value="1"/>
</dbReference>
<evidence type="ECO:0000256" key="1">
    <source>
        <dbReference type="ARBA" id="ARBA00001974"/>
    </source>
</evidence>
<dbReference type="EMBL" id="AP018694">
    <property type="protein sequence ID" value="BBE19534.1"/>
    <property type="molecule type" value="Genomic_DNA"/>
</dbReference>
<keyword evidence="10 11" id="KW-0830">Ubiquinone</keyword>
<keyword evidence="6 11" id="KW-0249">Electron transport</keyword>
<evidence type="ECO:0000256" key="9">
    <source>
        <dbReference type="ARBA" id="ARBA00023014"/>
    </source>
</evidence>
<evidence type="ECO:0000313" key="15">
    <source>
        <dbReference type="Proteomes" id="UP001193389"/>
    </source>
</evidence>
<keyword evidence="3 11" id="KW-0285">Flavoprotein</keyword>
<evidence type="ECO:0000256" key="2">
    <source>
        <dbReference type="ARBA" id="ARBA00022448"/>
    </source>
</evidence>
<dbReference type="Gene3D" id="3.30.9.90">
    <property type="match status" value="1"/>
</dbReference>
<evidence type="ECO:0000256" key="8">
    <source>
        <dbReference type="ARBA" id="ARBA00023004"/>
    </source>
</evidence>
<evidence type="ECO:0000256" key="5">
    <source>
        <dbReference type="ARBA" id="ARBA00022827"/>
    </source>
</evidence>
<evidence type="ECO:0000256" key="7">
    <source>
        <dbReference type="ARBA" id="ARBA00023002"/>
    </source>
</evidence>
<evidence type="ECO:0000313" key="14">
    <source>
        <dbReference type="EMBL" id="BBE19534.1"/>
    </source>
</evidence>
<evidence type="ECO:0000259" key="13">
    <source>
        <dbReference type="Pfam" id="PF21162"/>
    </source>
</evidence>
<feature type="domain" description="ETF-QO/FixC ubiquinone-binding" evidence="13">
    <location>
        <begin position="209"/>
        <end position="302"/>
    </location>
</feature>
<dbReference type="PANTHER" id="PTHR10617:SF107">
    <property type="entry name" value="ELECTRON TRANSFER FLAVOPROTEIN-UBIQUINONE OXIDOREDUCTASE, MITOCHONDRIAL"/>
    <property type="match status" value="1"/>
</dbReference>
<keyword evidence="9 11" id="KW-0411">Iron-sulfur</keyword>
<proteinExistence type="predicted"/>
<dbReference type="Pfam" id="PF05187">
    <property type="entry name" value="Fer4_ETF_QO"/>
    <property type="match status" value="1"/>
</dbReference>
<keyword evidence="5 11" id="KW-0274">FAD</keyword>
<protein>
    <recommendedName>
        <fullName evidence="11">Electron transfer flavoprotein-ubiquinone oxidoreductase</fullName>
        <shortName evidence="11">ETF-QO</shortName>
        <ecNumber evidence="11">1.5.5.1</ecNumber>
    </recommendedName>
</protein>
<comment type="function">
    <text evidence="11">Accepts electrons from ETF and reduces ubiquinone.</text>
</comment>
<dbReference type="EC" id="1.5.5.1" evidence="11"/>
<keyword evidence="15" id="KW-1185">Reference proteome</keyword>
<dbReference type="AlphaFoldDB" id="A0A5K7SE47"/>
<dbReference type="GO" id="GO:0051539">
    <property type="term" value="F:4 iron, 4 sulfur cluster binding"/>
    <property type="evidence" value="ECO:0007669"/>
    <property type="project" value="UniProtKB-UniRule"/>
</dbReference>
<dbReference type="Gene3D" id="3.50.50.60">
    <property type="entry name" value="FAD/NAD(P)-binding domain"/>
    <property type="match status" value="1"/>
</dbReference>
<dbReference type="InterPro" id="IPR036188">
    <property type="entry name" value="FAD/NAD-bd_sf"/>
</dbReference>
<dbReference type="Proteomes" id="UP001193389">
    <property type="component" value="Chromosome"/>
</dbReference>
<evidence type="ECO:0000256" key="6">
    <source>
        <dbReference type="ARBA" id="ARBA00022982"/>
    </source>
</evidence>
<evidence type="ECO:0000259" key="12">
    <source>
        <dbReference type="Pfam" id="PF05187"/>
    </source>
</evidence>
<evidence type="ECO:0000256" key="11">
    <source>
        <dbReference type="RuleBase" id="RU366068"/>
    </source>
</evidence>
<dbReference type="SUPFAM" id="SSF54373">
    <property type="entry name" value="FAD-linked reductases, C-terminal domain"/>
    <property type="match status" value="1"/>
</dbReference>
<dbReference type="SUPFAM" id="SSF54862">
    <property type="entry name" value="4Fe-4S ferredoxins"/>
    <property type="match status" value="1"/>
</dbReference>
<gene>
    <name evidence="14" type="ORF">AQPE_3719</name>
</gene>
<dbReference type="GO" id="GO:0004174">
    <property type="term" value="F:electron-transferring-flavoprotein dehydrogenase activity"/>
    <property type="evidence" value="ECO:0007669"/>
    <property type="project" value="UniProtKB-UniRule"/>
</dbReference>
<comment type="cofactor">
    <cofactor evidence="11">
        <name>[4Fe-4S] cluster</name>
        <dbReference type="ChEBI" id="CHEBI:49883"/>
    </cofactor>
    <text evidence="11">Binds 1 [4Fe-4S] cluster.</text>
</comment>
<keyword evidence="2 11" id="KW-0813">Transport</keyword>
<name>A0A5K7SE47_9BACT</name>
<organism evidence="14 15">
    <name type="scientific">Aquipluma nitroreducens</name>
    <dbReference type="NCBI Taxonomy" id="2010828"/>
    <lineage>
        <taxon>Bacteria</taxon>
        <taxon>Pseudomonadati</taxon>
        <taxon>Bacteroidota</taxon>
        <taxon>Bacteroidia</taxon>
        <taxon>Marinilabiliales</taxon>
        <taxon>Prolixibacteraceae</taxon>
        <taxon>Aquipluma</taxon>
    </lineage>
</organism>
<dbReference type="InterPro" id="IPR049398">
    <property type="entry name" value="ETF-QO/FixC_UQ-bd"/>
</dbReference>
<evidence type="ECO:0000256" key="10">
    <source>
        <dbReference type="ARBA" id="ARBA00023075"/>
    </source>
</evidence>
<accession>A0A5K7SE47</accession>
<evidence type="ECO:0000256" key="3">
    <source>
        <dbReference type="ARBA" id="ARBA00022630"/>
    </source>
</evidence>
<dbReference type="RefSeq" id="WP_318347768.1">
    <property type="nucleotide sequence ID" value="NZ_AP018694.1"/>
</dbReference>
<dbReference type="Pfam" id="PF13450">
    <property type="entry name" value="NAD_binding_8"/>
    <property type="match status" value="1"/>
</dbReference>
<comment type="catalytic activity">
    <reaction evidence="11">
        <text>a ubiquinone + reduced [electron-transfer flavoprotein] = a ubiquinol + oxidized [electron-transfer flavoprotein] + H(+)</text>
        <dbReference type="Rhea" id="RHEA:24052"/>
        <dbReference type="Rhea" id="RHEA-COMP:9565"/>
        <dbReference type="Rhea" id="RHEA-COMP:9566"/>
        <dbReference type="Rhea" id="RHEA-COMP:10685"/>
        <dbReference type="Rhea" id="RHEA-COMP:10686"/>
        <dbReference type="ChEBI" id="CHEBI:15378"/>
        <dbReference type="ChEBI" id="CHEBI:16389"/>
        <dbReference type="ChEBI" id="CHEBI:17976"/>
        <dbReference type="ChEBI" id="CHEBI:57692"/>
        <dbReference type="ChEBI" id="CHEBI:58307"/>
        <dbReference type="EC" id="1.5.5.1"/>
    </reaction>
</comment>
<feature type="domain" description="ETF-QO/FixX C-terminal" evidence="12">
    <location>
        <begin position="449"/>
        <end position="549"/>
    </location>
</feature>